<organism evidence="4 5">
    <name type="scientific">Rhodobacter aestuarii</name>
    <dbReference type="NCBI Taxonomy" id="453582"/>
    <lineage>
        <taxon>Bacteria</taxon>
        <taxon>Pseudomonadati</taxon>
        <taxon>Pseudomonadota</taxon>
        <taxon>Alphaproteobacteria</taxon>
        <taxon>Rhodobacterales</taxon>
        <taxon>Rhodobacter group</taxon>
        <taxon>Rhodobacter</taxon>
    </lineage>
</organism>
<dbReference type="InterPro" id="IPR008927">
    <property type="entry name" value="6-PGluconate_DH-like_C_sf"/>
</dbReference>
<dbReference type="PANTHER" id="PTHR43362">
    <property type="entry name" value="MANNITOL DEHYDROGENASE DSF1-RELATED"/>
    <property type="match status" value="1"/>
</dbReference>
<dbReference type="RefSeq" id="WP_373455193.1">
    <property type="nucleotide sequence ID" value="NZ_FTOG01000010.1"/>
</dbReference>
<dbReference type="InterPro" id="IPR013118">
    <property type="entry name" value="Mannitol_DH_C"/>
</dbReference>
<dbReference type="InterPro" id="IPR013328">
    <property type="entry name" value="6PGD_dom2"/>
</dbReference>
<dbReference type="Gene3D" id="1.10.1040.10">
    <property type="entry name" value="N-(1-d-carboxylethyl)-l-norvaline Dehydrogenase, domain 2"/>
    <property type="match status" value="1"/>
</dbReference>
<dbReference type="InterPro" id="IPR036291">
    <property type="entry name" value="NAD(P)-bd_dom_sf"/>
</dbReference>
<evidence type="ECO:0000259" key="3">
    <source>
        <dbReference type="Pfam" id="PF08125"/>
    </source>
</evidence>
<sequence length="477" mass="51066">MPADTSPRLDRTQPAPKVGIVHLGLGAFFRAHGAIFTEEAIAASGGDWGILGVSLQSAGTRDALAPQSGTYIALELAPEGVKPRHVQVVTDVLVAPENPEAVLAAMADPAVKIVSLTVTEKGYCHEPSTGALNLAHPDIVHDIANALPRSAPGYIVRALQRRQAAGVAPFTAMTCDNLPNNGKVLCGVVLALAREIDPALADWIEAEGRFPATMVDRIVPATKPEDIAQVTDLIGCHDAAPVMHEPFRQWVIEDTFVNDERPDWGAVGAQMVADVTPYEHMKLRMLNGTHSSLAYLGYLAGHETIAEVMADEVFARFVKKLWMDEIIPALTPPPGESLEAYAEALAARYANPAIRHRTWQIAMDGSQKLPQRILGTLAEDIVVGRKAPGLVLAVAAWMRYVGGVDETGAPIEVKDPLAAQLRTLSDSSASPAGKVAALLGLREVFSHEMAEMLQMPVTEAYGRLLEVGARKAIEEVL</sequence>
<name>A0A1N7PKE9_9RHOB</name>
<feature type="domain" description="Mannitol dehydrogenase C-terminal" evidence="3">
    <location>
        <begin position="274"/>
        <end position="460"/>
    </location>
</feature>
<dbReference type="AlphaFoldDB" id="A0A1N7PKE9"/>
<dbReference type="Gene3D" id="3.40.50.720">
    <property type="entry name" value="NAD(P)-binding Rossmann-like Domain"/>
    <property type="match status" value="1"/>
</dbReference>
<evidence type="ECO:0000259" key="2">
    <source>
        <dbReference type="Pfam" id="PF01232"/>
    </source>
</evidence>
<dbReference type="InterPro" id="IPR000669">
    <property type="entry name" value="Mannitol_DH"/>
</dbReference>
<evidence type="ECO:0000256" key="1">
    <source>
        <dbReference type="ARBA" id="ARBA00023002"/>
    </source>
</evidence>
<dbReference type="InterPro" id="IPR013131">
    <property type="entry name" value="Mannitol_DH_N"/>
</dbReference>
<proteinExistence type="predicted"/>
<dbReference type="Proteomes" id="UP000186221">
    <property type="component" value="Unassembled WGS sequence"/>
</dbReference>
<protein>
    <submittedName>
        <fullName evidence="4">Fructuronate reductase</fullName>
    </submittedName>
</protein>
<dbReference type="PANTHER" id="PTHR43362:SF1">
    <property type="entry name" value="MANNITOL DEHYDROGENASE 2-RELATED"/>
    <property type="match status" value="1"/>
</dbReference>
<feature type="domain" description="Mannitol dehydrogenase N-terminal" evidence="2">
    <location>
        <begin position="19"/>
        <end position="264"/>
    </location>
</feature>
<dbReference type="InterPro" id="IPR050988">
    <property type="entry name" value="Mannitol_DH/Oxidoreductase"/>
</dbReference>
<dbReference type="PRINTS" id="PR00084">
    <property type="entry name" value="MTLDHDRGNASE"/>
</dbReference>
<evidence type="ECO:0000313" key="4">
    <source>
        <dbReference type="EMBL" id="SIT11036.1"/>
    </source>
</evidence>
<reference evidence="5" key="1">
    <citation type="submission" date="2017-01" db="EMBL/GenBank/DDBJ databases">
        <authorList>
            <person name="Varghese N."/>
            <person name="Submissions S."/>
        </authorList>
    </citation>
    <scope>NUCLEOTIDE SEQUENCE [LARGE SCALE GENOMIC DNA]</scope>
    <source>
        <strain evidence="5">DSM 19945</strain>
    </source>
</reference>
<dbReference type="Pfam" id="PF08125">
    <property type="entry name" value="Mannitol_dh_C"/>
    <property type="match status" value="1"/>
</dbReference>
<keyword evidence="1" id="KW-0560">Oxidoreductase</keyword>
<dbReference type="GO" id="GO:0016616">
    <property type="term" value="F:oxidoreductase activity, acting on the CH-OH group of donors, NAD or NADP as acceptor"/>
    <property type="evidence" value="ECO:0007669"/>
    <property type="project" value="TreeGrafter"/>
</dbReference>
<dbReference type="EMBL" id="FTOG01000010">
    <property type="protein sequence ID" value="SIT11036.1"/>
    <property type="molecule type" value="Genomic_DNA"/>
</dbReference>
<dbReference type="Pfam" id="PF01232">
    <property type="entry name" value="Mannitol_dh"/>
    <property type="match status" value="1"/>
</dbReference>
<dbReference type="STRING" id="453582.SAMN05421580_11075"/>
<dbReference type="SUPFAM" id="SSF51735">
    <property type="entry name" value="NAD(P)-binding Rossmann-fold domains"/>
    <property type="match status" value="1"/>
</dbReference>
<keyword evidence="5" id="KW-1185">Reference proteome</keyword>
<gene>
    <name evidence="4" type="ORF">SAMN05421580_11075</name>
</gene>
<accession>A0A1N7PKE9</accession>
<dbReference type="SUPFAM" id="SSF48179">
    <property type="entry name" value="6-phosphogluconate dehydrogenase C-terminal domain-like"/>
    <property type="match status" value="1"/>
</dbReference>
<evidence type="ECO:0000313" key="5">
    <source>
        <dbReference type="Proteomes" id="UP000186221"/>
    </source>
</evidence>